<comment type="subunit">
    <text evidence="1">Self-associates forming complexes of several hundred monomers.</text>
</comment>
<protein>
    <recommendedName>
        <fullName evidence="2">Regulatory protein zeste</fullName>
    </recommendedName>
</protein>
<comment type="function">
    <text evidence="5">Involved in transvection phenomena (= synapsis-dependent gene expression), where the synaptic pairing of chromosomes carrying genes with which zeste interacts influences the expression of these genes. Zeste binds to DNA and stimulates transcription from a nearby promoter.</text>
</comment>
<evidence type="ECO:0000313" key="8">
    <source>
        <dbReference type="EMBL" id="VEN58854.1"/>
    </source>
</evidence>
<keyword evidence="9" id="KW-1185">Reference proteome</keyword>
<gene>
    <name evidence="8" type="ORF">CALMAC_LOCUS17093</name>
</gene>
<evidence type="ECO:0000256" key="4">
    <source>
        <dbReference type="ARBA" id="ARBA00023163"/>
    </source>
</evidence>
<dbReference type="EMBL" id="CAACVG010011785">
    <property type="protein sequence ID" value="VEN58854.1"/>
    <property type="molecule type" value="Genomic_DNA"/>
</dbReference>
<organism evidence="8 9">
    <name type="scientific">Callosobruchus maculatus</name>
    <name type="common">Southern cowpea weevil</name>
    <name type="synonym">Pulse bruchid</name>
    <dbReference type="NCBI Taxonomy" id="64391"/>
    <lineage>
        <taxon>Eukaryota</taxon>
        <taxon>Metazoa</taxon>
        <taxon>Ecdysozoa</taxon>
        <taxon>Arthropoda</taxon>
        <taxon>Hexapoda</taxon>
        <taxon>Insecta</taxon>
        <taxon>Pterygota</taxon>
        <taxon>Neoptera</taxon>
        <taxon>Endopterygota</taxon>
        <taxon>Coleoptera</taxon>
        <taxon>Polyphaga</taxon>
        <taxon>Cucujiformia</taxon>
        <taxon>Chrysomeloidea</taxon>
        <taxon>Chrysomelidae</taxon>
        <taxon>Bruchinae</taxon>
        <taxon>Bruchini</taxon>
        <taxon>Callosobruchus</taxon>
    </lineage>
</organism>
<dbReference type="Pfam" id="PF13873">
    <property type="entry name" value="Myb_DNA-bind_5"/>
    <property type="match status" value="1"/>
</dbReference>
<accession>A0A653DF70</accession>
<proteinExistence type="predicted"/>
<evidence type="ECO:0000259" key="7">
    <source>
        <dbReference type="Pfam" id="PF13873"/>
    </source>
</evidence>
<dbReference type="InterPro" id="IPR028002">
    <property type="entry name" value="Myb_DNA-bind_5"/>
</dbReference>
<feature type="compositionally biased region" description="Polar residues" evidence="6">
    <location>
        <begin position="185"/>
        <end position="203"/>
    </location>
</feature>
<dbReference type="GO" id="GO:0005634">
    <property type="term" value="C:nucleus"/>
    <property type="evidence" value="ECO:0007669"/>
    <property type="project" value="TreeGrafter"/>
</dbReference>
<evidence type="ECO:0000256" key="2">
    <source>
        <dbReference type="ARBA" id="ARBA00016807"/>
    </source>
</evidence>
<dbReference type="AlphaFoldDB" id="A0A653DF70"/>
<dbReference type="PANTHER" id="PTHR23098:SF16">
    <property type="entry name" value="REGULATORY PROTEIN ZESTE"/>
    <property type="match status" value="1"/>
</dbReference>
<dbReference type="PANTHER" id="PTHR23098">
    <property type="entry name" value="AGAP001331-PA-RELATED"/>
    <property type="match status" value="1"/>
</dbReference>
<keyword evidence="4" id="KW-0804">Transcription</keyword>
<dbReference type="Proteomes" id="UP000410492">
    <property type="component" value="Unassembled WGS sequence"/>
</dbReference>
<evidence type="ECO:0000256" key="5">
    <source>
        <dbReference type="ARBA" id="ARBA00025466"/>
    </source>
</evidence>
<feature type="domain" description="Myb/SANT-like DNA-binding" evidence="7">
    <location>
        <begin position="33"/>
        <end position="108"/>
    </location>
</feature>
<reference evidence="8 9" key="1">
    <citation type="submission" date="2019-01" db="EMBL/GenBank/DDBJ databases">
        <authorList>
            <person name="Sayadi A."/>
        </authorList>
    </citation>
    <scope>NUCLEOTIDE SEQUENCE [LARGE SCALE GENOMIC DNA]</scope>
</reference>
<evidence type="ECO:0000256" key="6">
    <source>
        <dbReference type="SAM" id="MobiDB-lite"/>
    </source>
</evidence>
<feature type="region of interest" description="Disordered" evidence="6">
    <location>
        <begin position="184"/>
        <end position="218"/>
    </location>
</feature>
<name>A0A653DF70_CALMS</name>
<dbReference type="OrthoDB" id="7540822at2759"/>
<sequence>MRKLATLFWILSNELKFEREFACILTNFKMEHRVAYSQLECLVGFLEEHPQLARGATGLGGRSKETIDRKWRELADILNAIENGSIKDGDRWKKYWKDLRLRVKAKASHLRQEATATGGGTPNSDQLSSMDRRILAFVGEEVVEGDRTHYVSFLPPASATTLPASTSQEMSPAVVRQLPAEDMQATPQMPTNSPQGASATPTGRSSPVRQPSRRRLNFSPTRLTFARHHGVTDEWVMQLEERRTQVEEKLATAAMITAEATRAIAENTKTLIDIILLERQKK</sequence>
<keyword evidence="3" id="KW-0805">Transcription regulation</keyword>
<evidence type="ECO:0000256" key="1">
    <source>
        <dbReference type="ARBA" id="ARBA00011764"/>
    </source>
</evidence>
<evidence type="ECO:0000256" key="3">
    <source>
        <dbReference type="ARBA" id="ARBA00023015"/>
    </source>
</evidence>
<evidence type="ECO:0000313" key="9">
    <source>
        <dbReference type="Proteomes" id="UP000410492"/>
    </source>
</evidence>